<keyword evidence="1" id="KW-0812">Transmembrane</keyword>
<name>A0A6M8BIK6_9CYAN</name>
<proteinExistence type="predicted"/>
<dbReference type="RefSeq" id="WP_172358302.1">
    <property type="nucleotide sequence ID" value="NZ_CP053661.1"/>
</dbReference>
<keyword evidence="3" id="KW-1185">Reference proteome</keyword>
<accession>A0A6M8BIK6</accession>
<feature type="transmembrane region" description="Helical" evidence="1">
    <location>
        <begin position="33"/>
        <end position="51"/>
    </location>
</feature>
<dbReference type="KEGG" id="theu:HPC62_20595"/>
<dbReference type="EMBL" id="CP053661">
    <property type="protein sequence ID" value="QKD84256.1"/>
    <property type="molecule type" value="Genomic_DNA"/>
</dbReference>
<keyword evidence="1" id="KW-1133">Transmembrane helix</keyword>
<gene>
    <name evidence="2" type="ORF">HPC62_20595</name>
</gene>
<evidence type="ECO:0000313" key="2">
    <source>
        <dbReference type="EMBL" id="QKD84256.1"/>
    </source>
</evidence>
<organism evidence="2 3">
    <name type="scientific">Thermoleptolyngbya sichuanensis A183</name>
    <dbReference type="NCBI Taxonomy" id="2737172"/>
    <lineage>
        <taxon>Bacteria</taxon>
        <taxon>Bacillati</taxon>
        <taxon>Cyanobacteriota</taxon>
        <taxon>Cyanophyceae</taxon>
        <taxon>Oculatellales</taxon>
        <taxon>Oculatellaceae</taxon>
        <taxon>Thermoleptolyngbya</taxon>
        <taxon>Thermoleptolyngbya sichuanensis</taxon>
    </lineage>
</organism>
<keyword evidence="1" id="KW-0472">Membrane</keyword>
<protein>
    <submittedName>
        <fullName evidence="2">Uncharacterized protein</fullName>
    </submittedName>
</protein>
<evidence type="ECO:0000256" key="1">
    <source>
        <dbReference type="SAM" id="Phobius"/>
    </source>
</evidence>
<evidence type="ECO:0000313" key="3">
    <source>
        <dbReference type="Proteomes" id="UP000505210"/>
    </source>
</evidence>
<dbReference type="Proteomes" id="UP000505210">
    <property type="component" value="Chromosome"/>
</dbReference>
<dbReference type="AlphaFoldDB" id="A0A6M8BIK6"/>
<sequence>MKKLPDQVTDGGWSVQVYSGDRRLLCSLDPSHIWMLMLGIFLGLVMGISWVRVSPPAESEWSESSAPPILNVD</sequence>
<reference evidence="2 3" key="1">
    <citation type="submission" date="2020-05" db="EMBL/GenBank/DDBJ databases">
        <title>Complete genome sequence of of a novel Thermoleptolyngbya strain isolated from hot springs of Ganzi, Sichuan China.</title>
        <authorList>
            <person name="Tang J."/>
            <person name="Daroch M."/>
            <person name="Li L."/>
            <person name="Waleron K."/>
            <person name="Waleron M."/>
            <person name="Waleron M."/>
        </authorList>
    </citation>
    <scope>NUCLEOTIDE SEQUENCE [LARGE SCALE GENOMIC DNA]</scope>
    <source>
        <strain evidence="2 3">PKUAC-SCTA183</strain>
    </source>
</reference>